<evidence type="ECO:0000256" key="4">
    <source>
        <dbReference type="ARBA" id="ARBA00022741"/>
    </source>
</evidence>
<comment type="subcellular location">
    <subcellularLocation>
        <location evidence="1">Endoplasmic reticulum lumen</location>
    </subcellularLocation>
</comment>
<dbReference type="Gene3D" id="2.60.34.10">
    <property type="entry name" value="Substrate Binding Domain Of DNAk, Chain A, domain 1"/>
    <property type="match status" value="1"/>
</dbReference>
<dbReference type="InterPro" id="IPR013126">
    <property type="entry name" value="Hsp_70_fam"/>
</dbReference>
<dbReference type="InterPro" id="IPR043129">
    <property type="entry name" value="ATPase_NBD"/>
</dbReference>
<dbReference type="SUPFAM" id="SSF53067">
    <property type="entry name" value="Actin-like ATPase domain"/>
    <property type="match status" value="2"/>
</dbReference>
<dbReference type="Gene3D" id="1.20.1270.10">
    <property type="match status" value="1"/>
</dbReference>
<feature type="signal peptide" evidence="8">
    <location>
        <begin position="1"/>
        <end position="20"/>
    </location>
</feature>
<evidence type="ECO:0000256" key="7">
    <source>
        <dbReference type="RuleBase" id="RU003322"/>
    </source>
</evidence>
<feature type="chain" id="PRO_5003190896" evidence="8">
    <location>
        <begin position="21"/>
        <end position="617"/>
    </location>
</feature>
<dbReference type="InterPro" id="IPR029047">
    <property type="entry name" value="HSP70_peptide-bd_sf"/>
</dbReference>
<accession>E4X4L6</accession>
<keyword evidence="5" id="KW-0256">Endoplasmic reticulum</keyword>
<dbReference type="GO" id="GO:0005788">
    <property type="term" value="C:endoplasmic reticulum lumen"/>
    <property type="evidence" value="ECO:0007669"/>
    <property type="project" value="UniProtKB-SubCell"/>
</dbReference>
<dbReference type="PRINTS" id="PR00301">
    <property type="entry name" value="HEATSHOCK70"/>
</dbReference>
<evidence type="ECO:0000256" key="8">
    <source>
        <dbReference type="SAM" id="SignalP"/>
    </source>
</evidence>
<evidence type="ECO:0000256" key="2">
    <source>
        <dbReference type="ARBA" id="ARBA00007381"/>
    </source>
</evidence>
<dbReference type="PANTHER" id="PTHR19375">
    <property type="entry name" value="HEAT SHOCK PROTEIN 70KDA"/>
    <property type="match status" value="1"/>
</dbReference>
<keyword evidence="4 7" id="KW-0547">Nucleotide-binding</keyword>
<dbReference type="Gene3D" id="3.30.30.30">
    <property type="match status" value="1"/>
</dbReference>
<dbReference type="AlphaFoldDB" id="E4X4L6"/>
<dbReference type="PROSITE" id="PS01036">
    <property type="entry name" value="HSP70_3"/>
    <property type="match status" value="1"/>
</dbReference>
<dbReference type="NCBIfam" id="NF001413">
    <property type="entry name" value="PRK00290.1"/>
    <property type="match status" value="1"/>
</dbReference>
<dbReference type="GO" id="GO:0005524">
    <property type="term" value="F:ATP binding"/>
    <property type="evidence" value="ECO:0007669"/>
    <property type="project" value="UniProtKB-KW"/>
</dbReference>
<dbReference type="Pfam" id="PF00012">
    <property type="entry name" value="HSP70"/>
    <property type="match status" value="1"/>
</dbReference>
<keyword evidence="10" id="KW-1185">Reference proteome</keyword>
<gene>
    <name evidence="9" type="ORF">GSOID_T00001345001</name>
</gene>
<dbReference type="EMBL" id="FN653024">
    <property type="protein sequence ID" value="CBY24006.1"/>
    <property type="molecule type" value="Genomic_DNA"/>
</dbReference>
<dbReference type="OrthoDB" id="2401965at2759"/>
<dbReference type="PROSITE" id="PS00297">
    <property type="entry name" value="HSP70_1"/>
    <property type="match status" value="1"/>
</dbReference>
<dbReference type="SUPFAM" id="SSF100934">
    <property type="entry name" value="Heat shock protein 70kD (HSP70), C-terminal subdomain"/>
    <property type="match status" value="1"/>
</dbReference>
<sequence>MEKKTVAALLAVIAVAGVGATVTDGTKATDPVIGIDLGTTYSVAAVCDKGQIQIIPNDQGNRITPSFVAFNNGERLVGDAAKNQMSSNPENTIFSAKRILGLSLNGNNSEPATEFAPEQISAMVLQKMKQIAEEYLGQTVKRAVVTVPAYFNDEQRQATKDAGTIAGIEVIRIINEPTAAALAYGLDKSGVEKNVLVFDLGGGTFDVSLLTIDQGVFEVLATNGDTHLGGEDFDERIMQHFVKVFQKKTSLDMSTDPTALAKLRRESEKAKRALSLEHSAKLQIENLFGGLDFEETLTRAKFEQLNLDLFQKTLDPVRKVLADAGLTKAEIDEVVLVGGSTRIPKVRQLIREFTAKEPVLGVNPDESVAYGAALQAAVLGGMCLEQTPVVIDTVPLSMGIETVGGVMTNIITRNSAIPTRKSQIFSTAADNQPTVTVSVFEGERSLVKDNNLLGRFDLSGIDPAPRGQPQLEVTFEIDVNGILQVKAEDKSNRNMKEIKITAGSQRLTPEEIQAMIDEADRMAAEDADVRERIEAKNRLEANVYNQKNIMNNSTPAHLLPEQIESINTFLEETISWLDLHSDSASKVEIDEKSDSLSRFLSSFTAADEPSPDYNTEL</sequence>
<dbReference type="Gene3D" id="3.30.420.40">
    <property type="match status" value="3"/>
</dbReference>
<keyword evidence="6 7" id="KW-0067">ATP-binding</keyword>
<organism evidence="9 10">
    <name type="scientific">Oikopleura dioica</name>
    <name type="common">Tunicate</name>
    <dbReference type="NCBI Taxonomy" id="34765"/>
    <lineage>
        <taxon>Eukaryota</taxon>
        <taxon>Metazoa</taxon>
        <taxon>Chordata</taxon>
        <taxon>Tunicata</taxon>
        <taxon>Appendicularia</taxon>
        <taxon>Copelata</taxon>
        <taxon>Oikopleuridae</taxon>
        <taxon>Oikopleura</taxon>
    </lineage>
</organism>
<evidence type="ECO:0000256" key="5">
    <source>
        <dbReference type="ARBA" id="ARBA00022824"/>
    </source>
</evidence>
<dbReference type="FunFam" id="2.60.34.10:FF:000002">
    <property type="entry name" value="Heat shock 70 kDa"/>
    <property type="match status" value="1"/>
</dbReference>
<dbReference type="InterPro" id="IPR018181">
    <property type="entry name" value="Heat_shock_70_CS"/>
</dbReference>
<dbReference type="PROSITE" id="PS00329">
    <property type="entry name" value="HSP70_2"/>
    <property type="match status" value="1"/>
</dbReference>
<evidence type="ECO:0000256" key="3">
    <source>
        <dbReference type="ARBA" id="ARBA00022729"/>
    </source>
</evidence>
<dbReference type="GO" id="GO:0140662">
    <property type="term" value="F:ATP-dependent protein folding chaperone"/>
    <property type="evidence" value="ECO:0007669"/>
    <property type="project" value="InterPro"/>
</dbReference>
<comment type="similarity">
    <text evidence="2 7">Belongs to the heat shock protein 70 family.</text>
</comment>
<dbReference type="Proteomes" id="UP000001307">
    <property type="component" value="Unassembled WGS sequence"/>
</dbReference>
<evidence type="ECO:0000313" key="10">
    <source>
        <dbReference type="Proteomes" id="UP000001307"/>
    </source>
</evidence>
<evidence type="ECO:0000313" key="9">
    <source>
        <dbReference type="EMBL" id="CBY24006.1"/>
    </source>
</evidence>
<dbReference type="SUPFAM" id="SSF100920">
    <property type="entry name" value="Heat shock protein 70kD (HSP70), peptide-binding domain"/>
    <property type="match status" value="1"/>
</dbReference>
<name>E4X4L6_OIKDI</name>
<proteinExistence type="inferred from homology"/>
<reference evidence="9 10" key="1">
    <citation type="journal article" date="2010" name="Science">
        <title>Plasticity of animal genome architecture unmasked by rapid evolution of a pelagic tunicate.</title>
        <authorList>
            <person name="Denoeud F."/>
            <person name="Henriet S."/>
            <person name="Mungpakdee S."/>
            <person name="Aury J.M."/>
            <person name="Da Silva C."/>
            <person name="Brinkmann H."/>
            <person name="Mikhaleva J."/>
            <person name="Olsen L.C."/>
            <person name="Jubin C."/>
            <person name="Canestro C."/>
            <person name="Bouquet J.M."/>
            <person name="Danks G."/>
            <person name="Poulain J."/>
            <person name="Campsteijn C."/>
            <person name="Adamski M."/>
            <person name="Cross I."/>
            <person name="Yadetie F."/>
            <person name="Muffato M."/>
            <person name="Louis A."/>
            <person name="Butcher S."/>
            <person name="Tsagkogeorga G."/>
            <person name="Konrad A."/>
            <person name="Singh S."/>
            <person name="Jensen M.F."/>
            <person name="Cong E.H."/>
            <person name="Eikeseth-Otteraa H."/>
            <person name="Noel B."/>
            <person name="Anthouard V."/>
            <person name="Porcel B.M."/>
            <person name="Kachouri-Lafond R."/>
            <person name="Nishino A."/>
            <person name="Ugolini M."/>
            <person name="Chourrout P."/>
            <person name="Nishida H."/>
            <person name="Aasland R."/>
            <person name="Huzurbazar S."/>
            <person name="Westhof E."/>
            <person name="Delsuc F."/>
            <person name="Lehrach H."/>
            <person name="Reinhardt R."/>
            <person name="Weissenbach J."/>
            <person name="Roy S.W."/>
            <person name="Artiguenave F."/>
            <person name="Postlethwait J.H."/>
            <person name="Manak J.R."/>
            <person name="Thompson E.M."/>
            <person name="Jaillon O."/>
            <person name="Du Pasquier L."/>
            <person name="Boudinot P."/>
            <person name="Liberles D.A."/>
            <person name="Volff J.N."/>
            <person name="Philippe H."/>
            <person name="Lenhard B."/>
            <person name="Roest Crollius H."/>
            <person name="Wincker P."/>
            <person name="Chourrout D."/>
        </authorList>
    </citation>
    <scope>NUCLEOTIDE SEQUENCE [LARGE SCALE GENOMIC DNA]</scope>
</reference>
<dbReference type="FunFam" id="3.90.640.10:FF:000153">
    <property type="entry name" value="Endoplasmic reticulum chaperone BiP"/>
    <property type="match status" value="1"/>
</dbReference>
<dbReference type="InParanoid" id="E4X4L6"/>
<keyword evidence="3 8" id="KW-0732">Signal</keyword>
<protein>
    <submittedName>
        <fullName evidence="9">Uncharacterized protein</fullName>
    </submittedName>
</protein>
<evidence type="ECO:0000256" key="6">
    <source>
        <dbReference type="ARBA" id="ARBA00022840"/>
    </source>
</evidence>
<dbReference type="Gene3D" id="3.90.640.10">
    <property type="entry name" value="Actin, Chain A, domain 4"/>
    <property type="match status" value="1"/>
</dbReference>
<dbReference type="InterPro" id="IPR029048">
    <property type="entry name" value="HSP70_C_sf"/>
</dbReference>
<evidence type="ECO:0000256" key="1">
    <source>
        <dbReference type="ARBA" id="ARBA00004319"/>
    </source>
</evidence>